<keyword evidence="4" id="KW-0732">Signal</keyword>
<dbReference type="AlphaFoldDB" id="A0AAJ7U205"/>
<evidence type="ECO:0000256" key="4">
    <source>
        <dbReference type="ARBA" id="ARBA00022729"/>
    </source>
</evidence>
<feature type="region of interest" description="Disordered" evidence="9">
    <location>
        <begin position="499"/>
        <end position="525"/>
    </location>
</feature>
<organism evidence="13 14">
    <name type="scientific">Petromyzon marinus</name>
    <name type="common">Sea lamprey</name>
    <dbReference type="NCBI Taxonomy" id="7757"/>
    <lineage>
        <taxon>Eukaryota</taxon>
        <taxon>Metazoa</taxon>
        <taxon>Chordata</taxon>
        <taxon>Craniata</taxon>
        <taxon>Vertebrata</taxon>
        <taxon>Cyclostomata</taxon>
        <taxon>Hyperoartia</taxon>
        <taxon>Petromyzontiformes</taxon>
        <taxon>Petromyzontidae</taxon>
        <taxon>Petromyzon</taxon>
    </lineage>
</organism>
<keyword evidence="6 10" id="KW-0472">Membrane</keyword>
<dbReference type="Pfam" id="PF08357">
    <property type="entry name" value="SEFIR"/>
    <property type="match status" value="1"/>
</dbReference>
<dbReference type="Pfam" id="PF16556">
    <property type="entry name" value="IL17R_fnIII_D1"/>
    <property type="match status" value="1"/>
</dbReference>
<evidence type="ECO:0000256" key="6">
    <source>
        <dbReference type="ARBA" id="ARBA00023136"/>
    </source>
</evidence>
<dbReference type="KEGG" id="pmrn:116952749"/>
<evidence type="ECO:0000259" key="11">
    <source>
        <dbReference type="Pfam" id="PF08357"/>
    </source>
</evidence>
<keyword evidence="2" id="KW-1003">Cell membrane</keyword>
<evidence type="ECO:0000256" key="8">
    <source>
        <dbReference type="ARBA" id="ARBA00023180"/>
    </source>
</evidence>
<proteinExistence type="predicted"/>
<evidence type="ECO:0000256" key="3">
    <source>
        <dbReference type="ARBA" id="ARBA00022692"/>
    </source>
</evidence>
<evidence type="ECO:0000256" key="2">
    <source>
        <dbReference type="ARBA" id="ARBA00022475"/>
    </source>
</evidence>
<evidence type="ECO:0000256" key="1">
    <source>
        <dbReference type="ARBA" id="ARBA00004251"/>
    </source>
</evidence>
<dbReference type="Proteomes" id="UP001318040">
    <property type="component" value="Chromosome 48"/>
</dbReference>
<dbReference type="GO" id="GO:0030368">
    <property type="term" value="F:interleukin-17 receptor activity"/>
    <property type="evidence" value="ECO:0007669"/>
    <property type="project" value="InterPro"/>
</dbReference>
<keyword evidence="13" id="KW-1185">Reference proteome</keyword>
<dbReference type="InterPro" id="IPR038683">
    <property type="entry name" value="IL17RA/B_FnIII-like_1_sf"/>
</dbReference>
<keyword evidence="7" id="KW-0675">Receptor</keyword>
<feature type="transmembrane region" description="Helical" evidence="10">
    <location>
        <begin position="375"/>
        <end position="396"/>
    </location>
</feature>
<dbReference type="InterPro" id="IPR032356">
    <property type="entry name" value="IL17R_A/B_N"/>
</dbReference>
<evidence type="ECO:0000256" key="10">
    <source>
        <dbReference type="SAM" id="Phobius"/>
    </source>
</evidence>
<dbReference type="Gene3D" id="2.60.40.2160">
    <property type="entry name" value="Interleukin-17 receptor A/B, fibronectin-III-like domain 1"/>
    <property type="match status" value="1"/>
</dbReference>
<evidence type="ECO:0000259" key="12">
    <source>
        <dbReference type="Pfam" id="PF16556"/>
    </source>
</evidence>
<evidence type="ECO:0000256" key="5">
    <source>
        <dbReference type="ARBA" id="ARBA00022989"/>
    </source>
</evidence>
<evidence type="ECO:0000313" key="13">
    <source>
        <dbReference type="Proteomes" id="UP001318040"/>
    </source>
</evidence>
<dbReference type="GO" id="GO:0006954">
    <property type="term" value="P:inflammatory response"/>
    <property type="evidence" value="ECO:0007669"/>
    <property type="project" value="UniProtKB-KW"/>
</dbReference>
<gene>
    <name evidence="14" type="primary">LOC116952749</name>
</gene>
<dbReference type="GO" id="GO:0005886">
    <property type="term" value="C:plasma membrane"/>
    <property type="evidence" value="ECO:0007669"/>
    <property type="project" value="UniProtKB-SubCell"/>
</dbReference>
<keyword evidence="3 10" id="KW-0812">Transmembrane</keyword>
<dbReference type="InterPro" id="IPR039465">
    <property type="entry name" value="IL-17_rcpt-like"/>
</dbReference>
<feature type="compositionally biased region" description="Low complexity" evidence="9">
    <location>
        <begin position="514"/>
        <end position="524"/>
    </location>
</feature>
<dbReference type="PANTHER" id="PTHR15583:SF10">
    <property type="entry name" value="INTERLEUKIN-17 RECEPTOR E-LIKE-RELATED"/>
    <property type="match status" value="1"/>
</dbReference>
<keyword evidence="8" id="KW-0325">Glycoprotein</keyword>
<name>A0AAJ7U205_PETMA</name>
<dbReference type="RefSeq" id="XP_032828249.1">
    <property type="nucleotide sequence ID" value="XM_032972358.1"/>
</dbReference>
<dbReference type="InterPro" id="IPR013568">
    <property type="entry name" value="SEFIR_dom"/>
</dbReference>
<dbReference type="PANTHER" id="PTHR15583">
    <property type="entry name" value="INTERLEUKIN-17 RECEPTOR"/>
    <property type="match status" value="1"/>
</dbReference>
<keyword evidence="5 10" id="KW-1133">Transmembrane helix</keyword>
<protein>
    <submittedName>
        <fullName evidence="14">Uncharacterized protein LOC116952749</fullName>
    </submittedName>
</protein>
<feature type="domain" description="SEFIR" evidence="11">
    <location>
        <begin position="415"/>
        <end position="582"/>
    </location>
</feature>
<comment type="subcellular location">
    <subcellularLocation>
        <location evidence="1">Cell membrane</location>
        <topology evidence="1">Single-pass type I membrane protein</topology>
    </subcellularLocation>
</comment>
<evidence type="ECO:0000256" key="7">
    <source>
        <dbReference type="ARBA" id="ARBA00023170"/>
    </source>
</evidence>
<reference evidence="14" key="1">
    <citation type="submission" date="2025-08" db="UniProtKB">
        <authorList>
            <consortium name="RefSeq"/>
        </authorList>
    </citation>
    <scope>IDENTIFICATION</scope>
    <source>
        <tissue evidence="14">Sperm</tissue>
    </source>
</reference>
<evidence type="ECO:0000256" key="9">
    <source>
        <dbReference type="SAM" id="MobiDB-lite"/>
    </source>
</evidence>
<dbReference type="Gene3D" id="3.40.50.11530">
    <property type="match status" value="1"/>
</dbReference>
<feature type="domain" description="IL17RA/B N-terminal" evidence="12">
    <location>
        <begin position="63"/>
        <end position="185"/>
    </location>
</feature>
<evidence type="ECO:0000313" key="14">
    <source>
        <dbReference type="RefSeq" id="XP_032828249.1"/>
    </source>
</evidence>
<accession>A0AAJ7U205</accession>
<sequence length="719" mass="76141">MMMEMKRLGPWSTMGMVMVAMTTMVMVIPSLATRTLDTCSRNCSQQGLACTVVKGCESLLGGDLLPSVPQNLHLATVPSANGKALVLRVAWSLPVDASVRSVTGFCVKVKVRDRHESVSLHFPRPPAEQRDPQGRPWSFTYSCFSVSPGEFVYVSVHSQPYVESASANYTVPVCTDPNLAKFPICKKWTALVSLAVNATPGRLLVSYRSFDPRPEYNVRLCHLTFASCAGAAPIRTLTGSSNSSEFIIEQAMPCLCVEVYATRESSLRIQKCPFENVTAEWGALRLSRAPGGVTLRADGLLRRCVYEVRATLLVRRGGRDTAVDSATAERQENGSIILGFALNPEVEDQGEICVMLQADKFYAPSDVVCVPRWRWVPLLALGAVVLAGALLTALGASLGHAPGRFFGGAKESRMVLLLHAHEDGADRPPSSPLALVGALATFLRRRCGAEVALDAWEKREVARLGPGPWLAGRLERCQLSGGAVVVLASGAARRRWDEMRGLRHPPAGRGGAGDPASSDDAGGATELGDLFTPALRLLCEQDAAWRSANVMVAVCVDGGDVPSCLRSARIFRLPGDLGRLSAAIGGGGSVRDGAGGGGRRLRETPEGAALLAEISKARERASGRGGGATPPLAADAAVERSAAGADFPGTAITETKLQMWPFLPDPSGGGGGGDGETDSAYSSLEPAALEVGGFRLTRAELLQLVQQRSEKGRGGLCPT</sequence>